<dbReference type="PANTHER" id="PTHR46766:SF1">
    <property type="entry name" value="GLUTAMINE-RICH PROTEIN 2"/>
    <property type="match status" value="1"/>
</dbReference>
<evidence type="ECO:0000313" key="6">
    <source>
        <dbReference type="Proteomes" id="UP001190464"/>
    </source>
</evidence>
<dbReference type="PANTHER" id="PTHR46766">
    <property type="entry name" value="GLUTAMINE-RICH PROTEIN 2"/>
    <property type="match status" value="1"/>
</dbReference>
<dbReference type="EMBL" id="OY726398">
    <property type="protein sequence ID" value="CAJ1503376.1"/>
    <property type="molecule type" value="Genomic_DNA"/>
</dbReference>
<feature type="domain" description="PPE family C-terminal" evidence="4">
    <location>
        <begin position="306"/>
        <end position="380"/>
    </location>
</feature>
<dbReference type="SUPFAM" id="SSF140459">
    <property type="entry name" value="PE/PPE dimer-like"/>
    <property type="match status" value="1"/>
</dbReference>
<protein>
    <submittedName>
        <fullName evidence="5">PPE family protein</fullName>
    </submittedName>
</protein>
<proteinExistence type="inferred from homology"/>
<keyword evidence="6" id="KW-1185">Reference proteome</keyword>
<dbReference type="InterPro" id="IPR038332">
    <property type="entry name" value="PPE_sf"/>
</dbReference>
<dbReference type="Proteomes" id="UP001190464">
    <property type="component" value="Chromosome"/>
</dbReference>
<dbReference type="RefSeq" id="WP_308486670.1">
    <property type="nucleotide sequence ID" value="NZ_OY726398.1"/>
</dbReference>
<dbReference type="Pfam" id="PF12484">
    <property type="entry name" value="PPE-SVP"/>
    <property type="match status" value="1"/>
</dbReference>
<comment type="similarity">
    <text evidence="1">Belongs to the mycobacterial PPE family.</text>
</comment>
<gene>
    <name evidence="5" type="ORF">MU0102_001977</name>
</gene>
<feature type="domain" description="PPE" evidence="3">
    <location>
        <begin position="2"/>
        <end position="164"/>
    </location>
</feature>
<reference evidence="5 6" key="1">
    <citation type="submission" date="2023-08" db="EMBL/GenBank/DDBJ databases">
        <authorList>
            <person name="Folkvardsen B D."/>
            <person name="Norman A."/>
        </authorList>
    </citation>
    <scope>NUCLEOTIDE SEQUENCE [LARGE SCALE GENOMIC DNA]</scope>
    <source>
        <strain evidence="5 6">Mu0102</strain>
    </source>
</reference>
<dbReference type="InterPro" id="IPR000030">
    <property type="entry name" value="PPE_dom"/>
</dbReference>
<accession>A0ABN9NEV9</accession>
<dbReference type="Pfam" id="PF00823">
    <property type="entry name" value="PPE"/>
    <property type="match status" value="1"/>
</dbReference>
<sequence length="450" mass="44932">MDFAVLPPEVNSGRLYSGPGSGPMLAAATAWARLASETALAAGAYQSVLTGLTDEVWLGPAANSMACALAPYVMWLDETAVLAQQTATGATAAAAAFEEALASMVPPPVIAANRKALVTLIAANVFGQNSAAISMLEAEYAQLWVLDAAAMYAYAAQSAAATTLSSFTDPPTTTDPTGLGRQAAAAAEATAGGAKDQLAQLIAAIPQALQGLAPAAAPLQLADDPSALTLSQLVSYVLILPKSIVPFNDAIKSVLYGLIQYSRNLNTDLDIAAATGGRAGFGSGASALAASALPVPPPATGSGPLSARVGAGAAVGRLSVPPNWVTSAPVATMAAAAQGSGVAGVPAAAAAAAEIPCGVFGDLGLAGLAGRALTGSAPRSRPAAAMNGHAQSRLERLVTELAGTTEVQHWHVDPDRLDSLLEELAEQPGVHAVHVNPGGQHRAGPDRQPG</sequence>
<organism evidence="5 6">
    <name type="scientific">[Mycobacterium] holstebronense</name>
    <dbReference type="NCBI Taxonomy" id="3064288"/>
    <lineage>
        <taxon>Bacteria</taxon>
        <taxon>Bacillati</taxon>
        <taxon>Actinomycetota</taxon>
        <taxon>Actinomycetes</taxon>
        <taxon>Mycobacteriales</taxon>
        <taxon>Mycobacteriaceae</taxon>
        <taxon>Mycolicibacterium</taxon>
    </lineage>
</organism>
<evidence type="ECO:0000256" key="2">
    <source>
        <dbReference type="SAM" id="MobiDB-lite"/>
    </source>
</evidence>
<evidence type="ECO:0000259" key="4">
    <source>
        <dbReference type="Pfam" id="PF12484"/>
    </source>
</evidence>
<name>A0ABN9NEV9_9MYCO</name>
<dbReference type="Gene3D" id="1.20.1260.20">
    <property type="entry name" value="PPE superfamily"/>
    <property type="match status" value="1"/>
</dbReference>
<feature type="region of interest" description="Disordered" evidence="2">
    <location>
        <begin position="431"/>
        <end position="450"/>
    </location>
</feature>
<evidence type="ECO:0000259" key="3">
    <source>
        <dbReference type="Pfam" id="PF00823"/>
    </source>
</evidence>
<dbReference type="InterPro" id="IPR022171">
    <property type="entry name" value="PPE_C"/>
</dbReference>
<evidence type="ECO:0000313" key="5">
    <source>
        <dbReference type="EMBL" id="CAJ1503376.1"/>
    </source>
</evidence>
<evidence type="ECO:0000256" key="1">
    <source>
        <dbReference type="ARBA" id="ARBA00010652"/>
    </source>
</evidence>